<name>A0A7R9HYI6_9NEOP</name>
<dbReference type="Pfam" id="PF06468">
    <property type="entry name" value="Spond_N"/>
    <property type="match status" value="1"/>
</dbReference>
<dbReference type="AlphaFoldDB" id="A0A7R9HYI6"/>
<dbReference type="EMBL" id="OD564925">
    <property type="protein sequence ID" value="CAD7440265.1"/>
    <property type="molecule type" value="Genomic_DNA"/>
</dbReference>
<evidence type="ECO:0000259" key="1">
    <source>
        <dbReference type="PROSITE" id="PS51020"/>
    </source>
</evidence>
<evidence type="ECO:0000313" key="2">
    <source>
        <dbReference type="EMBL" id="CAD7440265.1"/>
    </source>
</evidence>
<reference evidence="2" key="1">
    <citation type="submission" date="2020-11" db="EMBL/GenBank/DDBJ databases">
        <authorList>
            <person name="Tran Van P."/>
        </authorList>
    </citation>
    <scope>NUCLEOTIDE SEQUENCE</scope>
</reference>
<dbReference type="PROSITE" id="PS51020">
    <property type="entry name" value="SPONDIN"/>
    <property type="match status" value="1"/>
</dbReference>
<organism evidence="2">
    <name type="scientific">Timema bartmani</name>
    <dbReference type="NCBI Taxonomy" id="61472"/>
    <lineage>
        <taxon>Eukaryota</taxon>
        <taxon>Metazoa</taxon>
        <taxon>Ecdysozoa</taxon>
        <taxon>Arthropoda</taxon>
        <taxon>Hexapoda</taxon>
        <taxon>Insecta</taxon>
        <taxon>Pterygota</taxon>
        <taxon>Neoptera</taxon>
        <taxon>Polyneoptera</taxon>
        <taxon>Phasmatodea</taxon>
        <taxon>Timematodea</taxon>
        <taxon>Timematoidea</taxon>
        <taxon>Timematidae</taxon>
        <taxon>Timema</taxon>
    </lineage>
</organism>
<sequence length="530" mass="58790">MADTGGEAGKSRKWELTKCMHSPALSLRCLMLITDLSVSFVILDTRWSRFGVAHSSRPIDGYGEDTQQPKTLLLGQQKQQHQLLLAPPNHHHHNISSGQSNRTYMVAQPQKTRFARLESSTAEKGSHIQKLRVENSKKSVSSQEQIGEKEVVSTGIRVKHPILIGSSVCHQVSLMSKIVPSPDWFVGIDSFNLCVDGSWLDTITIEISTLIETDTSSFVNAIENDSHPSSLMSSIETNSLLSSLVISIETNSLLSSLVISIETNSRLSFFVSSIETNPRLSSLMSSIETSPLLSSIVSSMETSTLLSSIRPLQACVGRCRWLGRRNSPPSAGLLAVINKLFTVRSMVDRHVLRGLLPHEESRGLNVAKFAWKDSGKPLREKTPSVHPTGILALIYSSYEIQSSEDDALDHAITDVDSKKVGIGGLVEELPIFLVVVSVTRYRPHPSYHPLHEEERLVITPPVKPARASTAFHYLLRGSVDNYLKEKPFSKPALNVETGLYVIDKLDKTMLTHLSTCPQEWISRSRLYLKR</sequence>
<gene>
    <name evidence="2" type="ORF">TBIB3V08_LOCUS2788</name>
</gene>
<accession>A0A7R9HYI6</accession>
<dbReference type="InterPro" id="IPR009465">
    <property type="entry name" value="Spondin_N"/>
</dbReference>
<protein>
    <recommendedName>
        <fullName evidence="1">Spondin domain-containing protein</fullName>
    </recommendedName>
</protein>
<dbReference type="InterPro" id="IPR038678">
    <property type="entry name" value="Spondin_N_sf"/>
</dbReference>
<proteinExistence type="predicted"/>
<dbReference type="Gene3D" id="2.60.40.2130">
    <property type="entry name" value="F-spondin domain"/>
    <property type="match status" value="1"/>
</dbReference>
<feature type="domain" description="Spondin" evidence="1">
    <location>
        <begin position="43"/>
        <end position="243"/>
    </location>
</feature>